<sequence>MKLPTPEYHALLSPSSAARWINCPASVRLTKDIPSATSQYAEAGRVAHAIAELKARKKFVEPMGARTFNSRLKKLKSDPNYAPEMDRYTDTYLDVLTEHAMSYQSKPLTALEVPVPIGIFTGETKPDGSAATGTADCIQIGGNVLWVTDYKNGSGHPVSAEDNPQMKLYALGALYSYSIFYADVIKTVKMTIVQPALNSVADWKTTPEELEVWARDVVKPAAESARTGGCEPNPGGWCESHFCPLKNTCRARAEKYLALEAFGKALPAGDPAATTPTLSDDEVGDVLTRAKGLASWVKQLEDYALQACLAGKDIPGWKAVEGRSTRSFADPDTAYETLITNGYPREIIYDQVPKSLSQLEKLLGKKTFADLLGSQVVKPAGRPALAAASDKRPPYNPAQAAFGTTN</sequence>
<gene>
    <name evidence="3" type="ORF">WMO26_12700</name>
</gene>
<dbReference type="InterPro" id="IPR011604">
    <property type="entry name" value="PDDEXK-like_dom_sf"/>
</dbReference>
<keyword evidence="1" id="KW-0378">Hydrolase</keyword>
<protein>
    <submittedName>
        <fullName evidence="3">DUF2800 domain-containing protein</fullName>
    </submittedName>
</protein>
<name>A0ABV1E485_9FIRM</name>
<accession>A0ABV1E485</accession>
<feature type="region of interest" description="Disordered" evidence="2">
    <location>
        <begin position="385"/>
        <end position="406"/>
    </location>
</feature>
<dbReference type="InterPro" id="IPR021229">
    <property type="entry name" value="DUF2800"/>
</dbReference>
<organism evidence="3 4">
    <name type="scientific">Solibaculum intestinale</name>
    <dbReference type="NCBI Taxonomy" id="3133165"/>
    <lineage>
        <taxon>Bacteria</taxon>
        <taxon>Bacillati</taxon>
        <taxon>Bacillota</taxon>
        <taxon>Clostridia</taxon>
        <taxon>Eubacteriales</taxon>
        <taxon>Oscillospiraceae</taxon>
        <taxon>Solibaculum</taxon>
    </lineage>
</organism>
<reference evidence="3 4" key="1">
    <citation type="submission" date="2024-03" db="EMBL/GenBank/DDBJ databases">
        <title>Human intestinal bacterial collection.</title>
        <authorList>
            <person name="Pauvert C."/>
            <person name="Hitch T.C.A."/>
            <person name="Clavel T."/>
        </authorList>
    </citation>
    <scope>NUCLEOTIDE SEQUENCE [LARGE SCALE GENOMIC DNA]</scope>
    <source>
        <strain evidence="3 4">CLA-JM-H44</strain>
    </source>
</reference>
<keyword evidence="4" id="KW-1185">Reference proteome</keyword>
<evidence type="ECO:0000256" key="2">
    <source>
        <dbReference type="SAM" id="MobiDB-lite"/>
    </source>
</evidence>
<dbReference type="Proteomes" id="UP001489509">
    <property type="component" value="Unassembled WGS sequence"/>
</dbReference>
<evidence type="ECO:0000313" key="4">
    <source>
        <dbReference type="Proteomes" id="UP001489509"/>
    </source>
</evidence>
<proteinExistence type="predicted"/>
<evidence type="ECO:0000313" key="3">
    <source>
        <dbReference type="EMBL" id="MEQ2441689.1"/>
    </source>
</evidence>
<dbReference type="Pfam" id="PF10926">
    <property type="entry name" value="DUF2800"/>
    <property type="match status" value="1"/>
</dbReference>
<comment type="caution">
    <text evidence="3">The sequence shown here is derived from an EMBL/GenBank/DDBJ whole genome shotgun (WGS) entry which is preliminary data.</text>
</comment>
<dbReference type="RefSeq" id="WP_349220936.1">
    <property type="nucleotide sequence ID" value="NZ_JBBMFD010000036.1"/>
</dbReference>
<dbReference type="EMBL" id="JBBMFD010000036">
    <property type="protein sequence ID" value="MEQ2441689.1"/>
    <property type="molecule type" value="Genomic_DNA"/>
</dbReference>
<evidence type="ECO:0000256" key="1">
    <source>
        <dbReference type="ARBA" id="ARBA00022801"/>
    </source>
</evidence>
<dbReference type="Gene3D" id="3.90.320.10">
    <property type="match status" value="1"/>
</dbReference>